<dbReference type="PANTHER" id="PTHR42202:SF1">
    <property type="entry name" value="GTP CYCLOHYDROLASE III"/>
    <property type="match status" value="1"/>
</dbReference>
<dbReference type="Pfam" id="PF05165">
    <property type="entry name" value="GCH_III"/>
    <property type="match status" value="1"/>
</dbReference>
<dbReference type="InterPro" id="IPR043128">
    <property type="entry name" value="Rev_trsase/Diguanyl_cyclase"/>
</dbReference>
<proteinExistence type="inferred from homology"/>
<dbReference type="PANTHER" id="PTHR42202">
    <property type="entry name" value="GTP CYCLOHYDROLASE III"/>
    <property type="match status" value="1"/>
</dbReference>
<evidence type="ECO:0000256" key="2">
    <source>
        <dbReference type="HAMAP-Rule" id="MF_00608"/>
    </source>
</evidence>
<gene>
    <name evidence="2" type="primary">gch3</name>
    <name evidence="4" type="ORF">SAMN05216277_102142</name>
</gene>
<dbReference type="EMBL" id="FOXI01000002">
    <property type="protein sequence ID" value="SFP23941.1"/>
    <property type="molecule type" value="Genomic_DNA"/>
</dbReference>
<keyword evidence="1 2" id="KW-0378">Hydrolase</keyword>
<dbReference type="InterPro" id="IPR029787">
    <property type="entry name" value="Nucleotide_cyclase"/>
</dbReference>
<comment type="catalytic activity">
    <reaction evidence="2 3">
        <text>GTP + 3 H2O = 2-amino-5-formylamino-6-(5-phospho-D-ribosylamino)pyrimidin-4(3H)-one + 2 phosphate + 2 H(+)</text>
        <dbReference type="Rhea" id="RHEA:22468"/>
        <dbReference type="ChEBI" id="CHEBI:15377"/>
        <dbReference type="ChEBI" id="CHEBI:15378"/>
        <dbReference type="ChEBI" id="CHEBI:37565"/>
        <dbReference type="ChEBI" id="CHEBI:43474"/>
        <dbReference type="ChEBI" id="CHEBI:57258"/>
        <dbReference type="EC" id="3.5.4.29"/>
    </reaction>
</comment>
<dbReference type="PIRSF" id="PIRSF009265">
    <property type="entry name" value="GTP_cyclohydro_3"/>
    <property type="match status" value="1"/>
</dbReference>
<dbReference type="Gene3D" id="3.30.70.270">
    <property type="match status" value="1"/>
</dbReference>
<dbReference type="EC" id="3.5.4.29" evidence="2 3"/>
<dbReference type="GO" id="GO:0005525">
    <property type="term" value="F:GTP binding"/>
    <property type="evidence" value="ECO:0007669"/>
    <property type="project" value="UniProtKB-KW"/>
</dbReference>
<evidence type="ECO:0000313" key="4">
    <source>
        <dbReference type="EMBL" id="SFP23941.1"/>
    </source>
</evidence>
<protein>
    <recommendedName>
        <fullName evidence="2 3">GTP cyclohydrolase III</fullName>
        <ecNumber evidence="2 3">3.5.4.29</ecNumber>
    </recommendedName>
</protein>
<keyword evidence="2" id="KW-0547">Nucleotide-binding</keyword>
<organism evidence="4 5">
    <name type="scientific">Halolamina pelagica</name>
    <dbReference type="NCBI Taxonomy" id="699431"/>
    <lineage>
        <taxon>Archaea</taxon>
        <taxon>Methanobacteriati</taxon>
        <taxon>Methanobacteriota</taxon>
        <taxon>Stenosarchaea group</taxon>
        <taxon>Halobacteria</taxon>
        <taxon>Halobacteriales</taxon>
        <taxon>Haloferacaceae</taxon>
    </lineage>
</organism>
<comment type="function">
    <text evidence="2 3">Catalyzes the formation of 2-amino-5-formylamino-6-ribofuranosylamino-4(3H)-pyrimidinone ribonucleotide monophosphate and inorganic phosphate from GTP. Also has an independent pyrophosphate phosphohydrolase activity.</text>
</comment>
<dbReference type="Gene3D" id="3.30.70.1230">
    <property type="entry name" value="Nucleotide cyclase"/>
    <property type="match status" value="1"/>
</dbReference>
<comment type="similarity">
    <text evidence="2 3">Belongs to the archaeal-type GTP cyclohydrolase family.</text>
</comment>
<keyword evidence="2" id="KW-0342">GTP-binding</keyword>
<keyword evidence="5" id="KW-1185">Reference proteome</keyword>
<dbReference type="NCBIfam" id="NF002587">
    <property type="entry name" value="PRK02240.1"/>
    <property type="match status" value="1"/>
</dbReference>
<dbReference type="AlphaFoldDB" id="A0A1I5NRT5"/>
<evidence type="ECO:0000313" key="5">
    <source>
        <dbReference type="Proteomes" id="UP000183769"/>
    </source>
</evidence>
<reference evidence="5" key="1">
    <citation type="submission" date="2016-10" db="EMBL/GenBank/DDBJ databases">
        <authorList>
            <person name="Varghese N."/>
            <person name="Submissions S."/>
        </authorList>
    </citation>
    <scope>NUCLEOTIDE SEQUENCE [LARGE SCALE GENOMIC DNA]</scope>
    <source>
        <strain evidence="5">CGMCC 1.10329</strain>
    </source>
</reference>
<accession>A0A1I5NRT5</accession>
<dbReference type="HAMAP" id="MF_00608">
    <property type="entry name" value="GTP_cyclohydro_3"/>
    <property type="match status" value="1"/>
</dbReference>
<dbReference type="RefSeq" id="WP_074875626.1">
    <property type="nucleotide sequence ID" value="NZ_FOXI01000002.1"/>
</dbReference>
<evidence type="ECO:0000256" key="1">
    <source>
        <dbReference type="ARBA" id="ARBA00022801"/>
    </source>
</evidence>
<dbReference type="InterPro" id="IPR007839">
    <property type="entry name" value="GTP_CycHdrlase_3"/>
</dbReference>
<evidence type="ECO:0000256" key="3">
    <source>
        <dbReference type="PIRNR" id="PIRNR009265"/>
    </source>
</evidence>
<dbReference type="OrthoDB" id="25211at2157"/>
<dbReference type="Proteomes" id="UP000183769">
    <property type="component" value="Unassembled WGS sequence"/>
</dbReference>
<name>A0A1I5NRT5_9EURY</name>
<sequence length="253" mass="27847">MSRLQLTHIQIDNYGPWTVEPEPRREMDLQTLQSRLFADIAQFVGSRDGYAFFTRFDNMVAVTNGLDGADHELLQESIGNRYPISVSLGTAVDSVPIEALEGATERVQEAGSAQDHGRREVLAGEYRPPEADDVAIAHFDVNDATGKYTDRLNEFDSFIRIEQAYASLMRHMREAHGALSFFVGGDNVIAVVPGMSEAEYEAAIDHVSEEADVELKVGVGHGPTPHDAGIAAKHALEDCRYDGTRVEFADEAH</sequence>
<dbReference type="GO" id="GO:0043740">
    <property type="term" value="F:GTP cyclohydrolase IIa activity"/>
    <property type="evidence" value="ECO:0007669"/>
    <property type="project" value="UniProtKB-UniRule"/>
</dbReference>